<dbReference type="AlphaFoldDB" id="A0A409XGW8"/>
<dbReference type="InParanoid" id="A0A409XGW8"/>
<comment type="caution">
    <text evidence="1">The sequence shown here is derived from an EMBL/GenBank/DDBJ whole genome shotgun (WGS) entry which is preliminary data.</text>
</comment>
<gene>
    <name evidence="1" type="ORF">CVT25_009634</name>
</gene>
<dbReference type="Proteomes" id="UP000283269">
    <property type="component" value="Unassembled WGS sequence"/>
</dbReference>
<accession>A0A409XGW8</accession>
<keyword evidence="2" id="KW-1185">Reference proteome</keyword>
<evidence type="ECO:0000313" key="2">
    <source>
        <dbReference type="Proteomes" id="UP000283269"/>
    </source>
</evidence>
<dbReference type="OrthoDB" id="3061238at2759"/>
<name>A0A409XGW8_PSICY</name>
<organism evidence="1 2">
    <name type="scientific">Psilocybe cyanescens</name>
    <dbReference type="NCBI Taxonomy" id="93625"/>
    <lineage>
        <taxon>Eukaryota</taxon>
        <taxon>Fungi</taxon>
        <taxon>Dikarya</taxon>
        <taxon>Basidiomycota</taxon>
        <taxon>Agaricomycotina</taxon>
        <taxon>Agaricomycetes</taxon>
        <taxon>Agaricomycetidae</taxon>
        <taxon>Agaricales</taxon>
        <taxon>Agaricineae</taxon>
        <taxon>Strophariaceae</taxon>
        <taxon>Psilocybe</taxon>
    </lineage>
</organism>
<evidence type="ECO:0000313" key="1">
    <source>
        <dbReference type="EMBL" id="PPQ89994.1"/>
    </source>
</evidence>
<protein>
    <submittedName>
        <fullName evidence="1">Uncharacterized protein</fullName>
    </submittedName>
</protein>
<sequence>MAVEVLLTLKRSDTSSTPTPTPVALASVQPRDTTDLPAAGCIRAISAIPLYLKRRALPSIKDATKTLAFSPDIVPHGSRPLDAATLIGEYNQFIGLPLEQGSANVVQIRATTASSITPVARATVSLRSIDSHLILWPQRWSSRTPISPTSVTINSLTPNKVVAFGDPFVFIPNSMANGYHHALIAVQGTGSFPPTPPNDVKNWREFIDFINNDTSTTFYNVVPVIENPMGHVVPISTRLAVIDDGTSDLNFYISLVHSNMPQGTIIKLWTPSGKISMNDTTLPEDGSDIGLHTSLQPGFDEEISLSIYPPSGARIQPFAWLSLRASIVVTQPTQSANIPISNTYLLGAQNVVFNIDYPFAN</sequence>
<reference evidence="1 2" key="1">
    <citation type="journal article" date="2018" name="Evol. Lett.">
        <title>Horizontal gene cluster transfer increased hallucinogenic mushroom diversity.</title>
        <authorList>
            <person name="Reynolds H.T."/>
            <person name="Vijayakumar V."/>
            <person name="Gluck-Thaler E."/>
            <person name="Korotkin H.B."/>
            <person name="Matheny P.B."/>
            <person name="Slot J.C."/>
        </authorList>
    </citation>
    <scope>NUCLEOTIDE SEQUENCE [LARGE SCALE GENOMIC DNA]</scope>
    <source>
        <strain evidence="1 2">2631</strain>
    </source>
</reference>
<proteinExistence type="predicted"/>
<dbReference type="EMBL" id="NHYD01001756">
    <property type="protein sequence ID" value="PPQ89994.1"/>
    <property type="molecule type" value="Genomic_DNA"/>
</dbReference>